<protein>
    <submittedName>
        <fullName evidence="2">Uncharacterized protein</fullName>
    </submittedName>
</protein>
<keyword evidence="3" id="KW-1185">Reference proteome</keyword>
<gene>
    <name evidence="2" type="ORF">PoB_006850200</name>
</gene>
<evidence type="ECO:0000313" key="2">
    <source>
        <dbReference type="EMBL" id="GFO41997.1"/>
    </source>
</evidence>
<evidence type="ECO:0000256" key="1">
    <source>
        <dbReference type="SAM" id="MobiDB-lite"/>
    </source>
</evidence>
<dbReference type="AlphaFoldDB" id="A0AAV4DCQ1"/>
<sequence>MNPQCPMFLIKPNPQPGPPPLNDPIQTPNPNLQPTAIESSTPPQLPSLSDSGSVSKKTPATQKATVLGVPHALRILMPNKAPGLKEQPATPQTDPRLQAALN</sequence>
<feature type="compositionally biased region" description="Pro residues" evidence="1">
    <location>
        <begin position="13"/>
        <end position="22"/>
    </location>
</feature>
<evidence type="ECO:0000313" key="3">
    <source>
        <dbReference type="Proteomes" id="UP000735302"/>
    </source>
</evidence>
<feature type="compositionally biased region" description="Polar residues" evidence="1">
    <location>
        <begin position="25"/>
        <end position="64"/>
    </location>
</feature>
<organism evidence="2 3">
    <name type="scientific">Plakobranchus ocellatus</name>
    <dbReference type="NCBI Taxonomy" id="259542"/>
    <lineage>
        <taxon>Eukaryota</taxon>
        <taxon>Metazoa</taxon>
        <taxon>Spiralia</taxon>
        <taxon>Lophotrochozoa</taxon>
        <taxon>Mollusca</taxon>
        <taxon>Gastropoda</taxon>
        <taxon>Heterobranchia</taxon>
        <taxon>Euthyneura</taxon>
        <taxon>Panpulmonata</taxon>
        <taxon>Sacoglossa</taxon>
        <taxon>Placobranchoidea</taxon>
        <taxon>Plakobranchidae</taxon>
        <taxon>Plakobranchus</taxon>
    </lineage>
</organism>
<comment type="caution">
    <text evidence="2">The sequence shown here is derived from an EMBL/GenBank/DDBJ whole genome shotgun (WGS) entry which is preliminary data.</text>
</comment>
<feature type="region of interest" description="Disordered" evidence="1">
    <location>
        <begin position="78"/>
        <end position="102"/>
    </location>
</feature>
<feature type="compositionally biased region" description="Polar residues" evidence="1">
    <location>
        <begin position="89"/>
        <end position="102"/>
    </location>
</feature>
<feature type="region of interest" description="Disordered" evidence="1">
    <location>
        <begin position="1"/>
        <end position="66"/>
    </location>
</feature>
<name>A0AAV4DCQ1_9GAST</name>
<dbReference type="EMBL" id="BLXT01007741">
    <property type="protein sequence ID" value="GFO41997.1"/>
    <property type="molecule type" value="Genomic_DNA"/>
</dbReference>
<proteinExistence type="predicted"/>
<reference evidence="2 3" key="1">
    <citation type="journal article" date="2021" name="Elife">
        <title>Chloroplast acquisition without the gene transfer in kleptoplastic sea slugs, Plakobranchus ocellatus.</title>
        <authorList>
            <person name="Maeda T."/>
            <person name="Takahashi S."/>
            <person name="Yoshida T."/>
            <person name="Shimamura S."/>
            <person name="Takaki Y."/>
            <person name="Nagai Y."/>
            <person name="Toyoda A."/>
            <person name="Suzuki Y."/>
            <person name="Arimoto A."/>
            <person name="Ishii H."/>
            <person name="Satoh N."/>
            <person name="Nishiyama T."/>
            <person name="Hasebe M."/>
            <person name="Maruyama T."/>
            <person name="Minagawa J."/>
            <person name="Obokata J."/>
            <person name="Shigenobu S."/>
        </authorList>
    </citation>
    <scope>NUCLEOTIDE SEQUENCE [LARGE SCALE GENOMIC DNA]</scope>
</reference>
<dbReference type="Proteomes" id="UP000735302">
    <property type="component" value="Unassembled WGS sequence"/>
</dbReference>
<accession>A0AAV4DCQ1</accession>